<dbReference type="SUPFAM" id="SSF53649">
    <property type="entry name" value="Alkaline phosphatase-like"/>
    <property type="match status" value="1"/>
</dbReference>
<evidence type="ECO:0000256" key="2">
    <source>
        <dbReference type="ARBA" id="ARBA00012652"/>
    </source>
</evidence>
<evidence type="ECO:0000313" key="9">
    <source>
        <dbReference type="EMBL" id="MFC3809023.1"/>
    </source>
</evidence>
<keyword evidence="4" id="KW-0732">Signal</keyword>
<dbReference type="RefSeq" id="WP_379833462.1">
    <property type="nucleotide sequence ID" value="NZ_JBHRYQ010000001.1"/>
</dbReference>
<dbReference type="InterPro" id="IPR012341">
    <property type="entry name" value="6hp_glycosidase-like_sf"/>
</dbReference>
<dbReference type="CDD" id="cd16031">
    <property type="entry name" value="G6S_like"/>
    <property type="match status" value="1"/>
</dbReference>
<feature type="domain" description="Alpha-L-rhamnosidase six-hairpin glycosidase" evidence="7">
    <location>
        <begin position="719"/>
        <end position="1067"/>
    </location>
</feature>
<feature type="domain" description="Alpha-L-rhamnosidase concanavalin-like" evidence="6">
    <location>
        <begin position="596"/>
        <end position="709"/>
    </location>
</feature>
<dbReference type="Gene3D" id="1.50.10.10">
    <property type="match status" value="1"/>
</dbReference>
<accession>A0ABV7YT01</accession>
<gene>
    <name evidence="9" type="ORF">ACFOOI_00025</name>
</gene>
<dbReference type="GO" id="GO:0016787">
    <property type="term" value="F:hydrolase activity"/>
    <property type="evidence" value="ECO:0007669"/>
    <property type="project" value="UniProtKB-KW"/>
</dbReference>
<evidence type="ECO:0000259" key="6">
    <source>
        <dbReference type="Pfam" id="PF05592"/>
    </source>
</evidence>
<evidence type="ECO:0000259" key="5">
    <source>
        <dbReference type="Pfam" id="PF00884"/>
    </source>
</evidence>
<dbReference type="PANTHER" id="PTHR33307">
    <property type="entry name" value="ALPHA-RHAMNOSIDASE (EUROFUNG)"/>
    <property type="match status" value="1"/>
</dbReference>
<dbReference type="PANTHER" id="PTHR33307:SF6">
    <property type="entry name" value="ALPHA-RHAMNOSIDASE (EUROFUNG)-RELATED"/>
    <property type="match status" value="1"/>
</dbReference>
<feature type="chain" id="PRO_5046870684" description="alpha-L-rhamnosidase" evidence="4">
    <location>
        <begin position="21"/>
        <end position="1170"/>
    </location>
</feature>
<dbReference type="Pfam" id="PF17390">
    <property type="entry name" value="Bac_rhamnosid_C"/>
    <property type="match status" value="1"/>
</dbReference>
<comment type="catalytic activity">
    <reaction evidence="1">
        <text>Hydrolysis of terminal non-reducing alpha-L-rhamnose residues in alpha-L-rhamnosides.</text>
        <dbReference type="EC" id="3.2.1.40"/>
    </reaction>
</comment>
<dbReference type="Gene3D" id="2.60.40.10">
    <property type="entry name" value="Immunoglobulins"/>
    <property type="match status" value="1"/>
</dbReference>
<evidence type="ECO:0000256" key="3">
    <source>
        <dbReference type="ARBA" id="ARBA00022801"/>
    </source>
</evidence>
<evidence type="ECO:0000256" key="4">
    <source>
        <dbReference type="SAM" id="SignalP"/>
    </source>
</evidence>
<dbReference type="EMBL" id="JBHRYQ010000001">
    <property type="protein sequence ID" value="MFC3809023.1"/>
    <property type="molecule type" value="Genomic_DNA"/>
</dbReference>
<name>A0ABV7YT01_9BACT</name>
<feature type="domain" description="Sulfatase N-terminal" evidence="5">
    <location>
        <begin position="26"/>
        <end position="355"/>
    </location>
</feature>
<dbReference type="InterPro" id="IPR008928">
    <property type="entry name" value="6-hairpin_glycosidase_sf"/>
</dbReference>
<evidence type="ECO:0000256" key="1">
    <source>
        <dbReference type="ARBA" id="ARBA00001445"/>
    </source>
</evidence>
<comment type="caution">
    <text evidence="9">The sequence shown here is derived from an EMBL/GenBank/DDBJ whole genome shotgun (WGS) entry which is preliminary data.</text>
</comment>
<keyword evidence="3 9" id="KW-0378">Hydrolase</keyword>
<dbReference type="Pfam" id="PF25788">
    <property type="entry name" value="Ig_Rha78A_N"/>
    <property type="match status" value="1"/>
</dbReference>
<dbReference type="InterPro" id="IPR035396">
    <property type="entry name" value="Bac_rhamnosid6H"/>
</dbReference>
<feature type="signal peptide" evidence="4">
    <location>
        <begin position="1"/>
        <end position="20"/>
    </location>
</feature>
<evidence type="ECO:0000259" key="7">
    <source>
        <dbReference type="Pfam" id="PF17389"/>
    </source>
</evidence>
<dbReference type="InterPro" id="IPR017850">
    <property type="entry name" value="Alkaline_phosphatase_core_sf"/>
</dbReference>
<proteinExistence type="predicted"/>
<dbReference type="Gene3D" id="2.60.120.260">
    <property type="entry name" value="Galactose-binding domain-like"/>
    <property type="match status" value="1"/>
</dbReference>
<reference evidence="10" key="1">
    <citation type="journal article" date="2019" name="Int. J. Syst. Evol. Microbiol.">
        <title>The Global Catalogue of Microorganisms (GCM) 10K type strain sequencing project: providing services to taxonomists for standard genome sequencing and annotation.</title>
        <authorList>
            <consortium name="The Broad Institute Genomics Platform"/>
            <consortium name="The Broad Institute Genome Sequencing Center for Infectious Disease"/>
            <person name="Wu L."/>
            <person name="Ma J."/>
        </authorList>
    </citation>
    <scope>NUCLEOTIDE SEQUENCE [LARGE SCALE GENOMIC DNA]</scope>
    <source>
        <strain evidence="10">CECT 7956</strain>
    </source>
</reference>
<dbReference type="Pfam" id="PF00884">
    <property type="entry name" value="Sulfatase"/>
    <property type="match status" value="1"/>
</dbReference>
<dbReference type="Gene3D" id="3.40.720.10">
    <property type="entry name" value="Alkaline Phosphatase, subunit A"/>
    <property type="match status" value="1"/>
</dbReference>
<dbReference type="InterPro" id="IPR008902">
    <property type="entry name" value="Rhamnosid_concanavalin"/>
</dbReference>
<dbReference type="InterPro" id="IPR016007">
    <property type="entry name" value="Alpha_rhamnosid"/>
</dbReference>
<protein>
    <recommendedName>
        <fullName evidence="2">alpha-L-rhamnosidase</fullName>
        <ecNumber evidence="2">3.2.1.40</ecNumber>
    </recommendedName>
</protein>
<dbReference type="InterPro" id="IPR013783">
    <property type="entry name" value="Ig-like_fold"/>
</dbReference>
<dbReference type="Pfam" id="PF05592">
    <property type="entry name" value="Bac_rhamnosid"/>
    <property type="match status" value="1"/>
</dbReference>
<feature type="domain" description="Alpha-L-rhamnosidase C-terminal" evidence="8">
    <location>
        <begin position="1070"/>
        <end position="1139"/>
    </location>
</feature>
<dbReference type="InterPro" id="IPR000917">
    <property type="entry name" value="Sulfatase_N"/>
</dbReference>
<sequence length="1170" mass="134219">MKKIVFIALLLLTFAQRTLAQQTQKPNIIFILTDDQRWDALGYAGNKYVQTPEMDNLARQGVYFKNAVVTTPICAASRATLLSGMQERAHGYNFQTGAIKEEYMQYAYPKVLKEGGYYTAFFGKLGVKYDKKENLFDEYDDYDRNNKYNDRRGYFYKTIGKDTVHLTRYTGQQALDFLEKSPSKKPFCLSLSFSAPHAHDSAPEQYFWTPETEHQLENVTIEKPDISDNKFFDMLPEIVKQGFNRLRWTWRYDTPEKYQHSVKGYYRMISGVDQEIAKIRAKLKEKGLDKNTVIIVMGDNGYFQGERQLAGKWLMYDNSIRVPLIVFDPRENKHLDVNQLALNTDVPATIVDLAGLKQPAQWHGKSLMPIVSSKSSDLRDTVLIEHLWEFKDIPPSEGIKTLGWKYFRYINDKTIEELYDLNKDPKEIDNLAKNPAYAAKLKELRAATERLIKKYKDPYSGVATGLTVETIRQPANAQINDAEPEFGWIVPQLLGFQSAYQILVSSSKENADNNIGDMWNSGQIRSKKSADITYKGKPLAPGKPYYWKVRLWDTVNRTSEYSEIQQFKISGIKDLVSSTNIFQVEKIAPNASKVLPNGNQFFDFGKDAFGTLELKYTAKRNEKIKVWLGEQLENGHINRKPSGNIRAQEVVLEAKKGTNTYLLQLKPDERNTRSMAVVMPDSFPVIMPFRYCEIENAKQSISTQDIKQVAYFSYFEYDQSSFNSSDTILNQVWELCKYTMKASSFSGLYLDGDRERIPYEADAYLNQLSHYSTDREYMIARKTIEYFMGHPTWPTEWQLHVALMFYQDYMYTGNTELIEKYYEQLKYKTLMELRREDGLISIASEKNTAEFMQNLGFTDPKTKLRDIVDWPPGKKSQNGAELNLGIDGERDGFEFMPINTVVNCFFYKNMEIMAEFAKVLGKTKDESMFKNLAFNVKTSINEKLFDEKNQRYVDGEGTDHSSLHANMMALAFDICPADKKANVVKYMKSRGMACSVYGAQYLLEALYNGNEPNYALQLMTATHDRSWWNMIAIGSTMTLEAWDNKYKPNLDWNHAWGAAPANIVARNMWGIKPKTPGGSIMSIKPQLGTLTNCSLTTPTIHGNIVASYVKESRLRQVFEITIPANVSAEIELMASPEDEVILNGNKANMNFRNLRLSPGKNVIELNVNTF</sequence>
<evidence type="ECO:0000313" key="10">
    <source>
        <dbReference type="Proteomes" id="UP001595616"/>
    </source>
</evidence>
<dbReference type="Pfam" id="PF17389">
    <property type="entry name" value="Bac_rhamnosid6H"/>
    <property type="match status" value="1"/>
</dbReference>
<organism evidence="9 10">
    <name type="scientific">Lacihabitans lacunae</name>
    <dbReference type="NCBI Taxonomy" id="1028214"/>
    <lineage>
        <taxon>Bacteria</taxon>
        <taxon>Pseudomonadati</taxon>
        <taxon>Bacteroidota</taxon>
        <taxon>Cytophagia</taxon>
        <taxon>Cytophagales</taxon>
        <taxon>Leadbetterellaceae</taxon>
        <taxon>Lacihabitans</taxon>
    </lineage>
</organism>
<evidence type="ECO:0000259" key="8">
    <source>
        <dbReference type="Pfam" id="PF17390"/>
    </source>
</evidence>
<dbReference type="InterPro" id="IPR035398">
    <property type="entry name" value="Bac_rhamnosid_C"/>
</dbReference>
<dbReference type="SUPFAM" id="SSF48208">
    <property type="entry name" value="Six-hairpin glycosidases"/>
    <property type="match status" value="1"/>
</dbReference>
<keyword evidence="10" id="KW-1185">Reference proteome</keyword>
<dbReference type="EC" id="3.2.1.40" evidence="2"/>
<dbReference type="Gene3D" id="2.60.420.10">
    <property type="entry name" value="Maltose phosphorylase, domain 3"/>
    <property type="match status" value="1"/>
</dbReference>
<dbReference type="Proteomes" id="UP001595616">
    <property type="component" value="Unassembled WGS sequence"/>
</dbReference>